<evidence type="ECO:0000313" key="2">
    <source>
        <dbReference type="EMBL" id="KAK5079972.1"/>
    </source>
</evidence>
<dbReference type="Proteomes" id="UP001345013">
    <property type="component" value="Unassembled WGS sequence"/>
</dbReference>
<comment type="caution">
    <text evidence="2">The sequence shown here is derived from an EMBL/GenBank/DDBJ whole genome shotgun (WGS) entry which is preliminary data.</text>
</comment>
<reference evidence="2 3" key="1">
    <citation type="submission" date="2023-08" db="EMBL/GenBank/DDBJ databases">
        <title>Black Yeasts Isolated from many extreme environments.</title>
        <authorList>
            <person name="Coleine C."/>
            <person name="Stajich J.E."/>
            <person name="Selbmann L."/>
        </authorList>
    </citation>
    <scope>NUCLEOTIDE SEQUENCE [LARGE SCALE GENOMIC DNA]</scope>
    <source>
        <strain evidence="2 3">CCFEE 5885</strain>
    </source>
</reference>
<feature type="compositionally biased region" description="Acidic residues" evidence="1">
    <location>
        <begin position="135"/>
        <end position="146"/>
    </location>
</feature>
<feature type="compositionally biased region" description="Acidic residues" evidence="1">
    <location>
        <begin position="101"/>
        <end position="123"/>
    </location>
</feature>
<sequence>MATITVYPPSSPTNIYHLKQADGTLSCHEDVMRWLIPRLIVSFLLAEPNGVVVKRIQIVFDPADGGEDESDLLAKIESEMLDKKFATQWGLPRAIFKTSEGEAEIDEDDVENEEARDDGESKDEDSGQDEKSVEVESDEEDSDEEGPMDHEAHREDAVMEDSSLYEHTVHRSDQSDQGREAGAGQPAKPEFGALAFRYKPAKLRLKLIVRNPRKD</sequence>
<organism evidence="2 3">
    <name type="scientific">Lithohypha guttulata</name>
    <dbReference type="NCBI Taxonomy" id="1690604"/>
    <lineage>
        <taxon>Eukaryota</taxon>
        <taxon>Fungi</taxon>
        <taxon>Dikarya</taxon>
        <taxon>Ascomycota</taxon>
        <taxon>Pezizomycotina</taxon>
        <taxon>Eurotiomycetes</taxon>
        <taxon>Chaetothyriomycetidae</taxon>
        <taxon>Chaetothyriales</taxon>
        <taxon>Trichomeriaceae</taxon>
        <taxon>Lithohypha</taxon>
    </lineage>
</organism>
<feature type="compositionally biased region" description="Basic and acidic residues" evidence="1">
    <location>
        <begin position="124"/>
        <end position="134"/>
    </location>
</feature>
<evidence type="ECO:0000313" key="3">
    <source>
        <dbReference type="Proteomes" id="UP001345013"/>
    </source>
</evidence>
<keyword evidence="3" id="KW-1185">Reference proteome</keyword>
<name>A0ABR0JZ33_9EURO</name>
<dbReference type="EMBL" id="JAVRRG010000162">
    <property type="protein sequence ID" value="KAK5079972.1"/>
    <property type="molecule type" value="Genomic_DNA"/>
</dbReference>
<feature type="compositionally biased region" description="Basic and acidic residues" evidence="1">
    <location>
        <begin position="147"/>
        <end position="157"/>
    </location>
</feature>
<evidence type="ECO:0000256" key="1">
    <source>
        <dbReference type="SAM" id="MobiDB-lite"/>
    </source>
</evidence>
<gene>
    <name evidence="2" type="ORF">LTR24_008777</name>
</gene>
<feature type="compositionally biased region" description="Basic and acidic residues" evidence="1">
    <location>
        <begin position="167"/>
        <end position="179"/>
    </location>
</feature>
<proteinExistence type="predicted"/>
<feature type="region of interest" description="Disordered" evidence="1">
    <location>
        <begin position="98"/>
        <end position="188"/>
    </location>
</feature>
<accession>A0ABR0JZ33</accession>
<protein>
    <submittedName>
        <fullName evidence="2">Uncharacterized protein</fullName>
    </submittedName>
</protein>